<sequence>MVADEDAFTVVHVPTVVLNSGSYSHGNGGRVSLDMIENLKQGRISVFEKLPPG</sequence>
<proteinExistence type="predicted"/>
<comment type="caution">
    <text evidence="1">The sequence shown here is derived from an EMBL/GenBank/DDBJ whole genome shotgun (WGS) entry which is preliminary data.</text>
</comment>
<name>A0A394DG12_LUPAN</name>
<accession>A0A394DG12</accession>
<dbReference type="Proteomes" id="UP000188354">
    <property type="component" value="Unassembled WGS sequence"/>
</dbReference>
<dbReference type="AlphaFoldDB" id="A0A394DG12"/>
<reference evidence="1 2" key="1">
    <citation type="journal article" date="2017" name="Plant Biotechnol. J.">
        <title>A comprehensive draft genome sequence for lupin (Lupinus angustifolius), an emerging health food: insights into plant-microbe interactions and legume evolution.</title>
        <authorList>
            <person name="Hane J.K."/>
            <person name="Ming Y."/>
            <person name="Kamphuis L.G."/>
            <person name="Nelson M.N."/>
            <person name="Garg G."/>
            <person name="Atkins C.A."/>
            <person name="Bayer P.E."/>
            <person name="Bravo A."/>
            <person name="Bringans S."/>
            <person name="Cannon S."/>
            <person name="Edwards D."/>
            <person name="Foley R."/>
            <person name="Gao L.L."/>
            <person name="Harrison M.J."/>
            <person name="Huang W."/>
            <person name="Hurgobin B."/>
            <person name="Li S."/>
            <person name="Liu C.W."/>
            <person name="McGrath A."/>
            <person name="Morahan G."/>
            <person name="Murray J."/>
            <person name="Weller J."/>
            <person name="Jian J."/>
            <person name="Singh K.B."/>
        </authorList>
    </citation>
    <scope>NUCLEOTIDE SEQUENCE [LARGE SCALE GENOMIC DNA]</scope>
    <source>
        <strain evidence="2">cv. Tanjil</strain>
        <tissue evidence="1">Whole plant</tissue>
    </source>
</reference>
<keyword evidence="2" id="KW-1185">Reference proteome</keyword>
<organism evidence="1 2">
    <name type="scientific">Lupinus angustifolius</name>
    <name type="common">Narrow-leaved blue lupine</name>
    <dbReference type="NCBI Taxonomy" id="3871"/>
    <lineage>
        <taxon>Eukaryota</taxon>
        <taxon>Viridiplantae</taxon>
        <taxon>Streptophyta</taxon>
        <taxon>Embryophyta</taxon>
        <taxon>Tracheophyta</taxon>
        <taxon>Spermatophyta</taxon>
        <taxon>Magnoliopsida</taxon>
        <taxon>eudicotyledons</taxon>
        <taxon>Gunneridae</taxon>
        <taxon>Pentapetalae</taxon>
        <taxon>rosids</taxon>
        <taxon>fabids</taxon>
        <taxon>Fabales</taxon>
        <taxon>Fabaceae</taxon>
        <taxon>Papilionoideae</taxon>
        <taxon>50 kb inversion clade</taxon>
        <taxon>genistoids sensu lato</taxon>
        <taxon>core genistoids</taxon>
        <taxon>Genisteae</taxon>
        <taxon>Lupinus</taxon>
    </lineage>
</organism>
<protein>
    <submittedName>
        <fullName evidence="1">Uncharacterized protein</fullName>
    </submittedName>
</protein>
<evidence type="ECO:0000313" key="2">
    <source>
        <dbReference type="Proteomes" id="UP000188354"/>
    </source>
</evidence>
<dbReference type="Gramene" id="OIW21968">
    <property type="protein sequence ID" value="OIW21968"/>
    <property type="gene ID" value="TanjilG_18247"/>
</dbReference>
<gene>
    <name evidence="1" type="ORF">TanjilG_18247</name>
</gene>
<dbReference type="EMBL" id="MLAU01042217">
    <property type="protein sequence ID" value="OIW21968.1"/>
    <property type="molecule type" value="Genomic_DNA"/>
</dbReference>
<evidence type="ECO:0000313" key="1">
    <source>
        <dbReference type="EMBL" id="OIW21968.1"/>
    </source>
</evidence>